<dbReference type="InterPro" id="IPR009057">
    <property type="entry name" value="Homeodomain-like_sf"/>
</dbReference>
<evidence type="ECO:0000313" key="6">
    <source>
        <dbReference type="Proteomes" id="UP000184368"/>
    </source>
</evidence>
<dbReference type="PANTHER" id="PTHR43280">
    <property type="entry name" value="ARAC-FAMILY TRANSCRIPTIONAL REGULATOR"/>
    <property type="match status" value="1"/>
</dbReference>
<reference evidence="5 6" key="1">
    <citation type="submission" date="2016-11" db="EMBL/GenBank/DDBJ databases">
        <authorList>
            <person name="Jaros S."/>
            <person name="Januszkiewicz K."/>
            <person name="Wedrychowicz H."/>
        </authorList>
    </citation>
    <scope>NUCLEOTIDE SEQUENCE [LARGE SCALE GENOMIC DNA]</scope>
    <source>
        <strain evidence="5 6">DSM 26897</strain>
    </source>
</reference>
<feature type="domain" description="HTH araC/xylS-type" evidence="4">
    <location>
        <begin position="189"/>
        <end position="299"/>
    </location>
</feature>
<keyword evidence="6" id="KW-1185">Reference proteome</keyword>
<protein>
    <submittedName>
        <fullName evidence="5">AraC-type DNA-binding protein</fullName>
    </submittedName>
</protein>
<sequence length="308" mass="34837">MAKAPQSLEEYYAIHSFAAPVDIKKSTGHFNVLCLDKHLPEESKPVPFGRKDFFKICLISGNSTIHYADKSIEISGKALFFGNPLIPYNWEYLNSQSGFTCVFDEAFFQDFGRIKEYPVFQPAGHPVYELSLESFAHFESIFKGMEAEKNSDFDFRNDVLRNQVFQIIHAALKMRPAPFTTPAPATAGARIARLFLELLERQFPVGGAHADAPLRSPSEYASQLAIHVNHLNKSVKEALQKTTSEVIMERLMKEAKILLKHSSWSISEIAYSLGFEGPTHFGTFFKKQLQLTPTEFRKMGMRTITTSI</sequence>
<dbReference type="PRINTS" id="PR00032">
    <property type="entry name" value="HTHARAC"/>
</dbReference>
<dbReference type="Pfam" id="PF12833">
    <property type="entry name" value="HTH_18"/>
    <property type="match status" value="1"/>
</dbReference>
<evidence type="ECO:0000259" key="4">
    <source>
        <dbReference type="PROSITE" id="PS01124"/>
    </source>
</evidence>
<dbReference type="GO" id="GO:0003700">
    <property type="term" value="F:DNA-binding transcription factor activity"/>
    <property type="evidence" value="ECO:0007669"/>
    <property type="project" value="InterPro"/>
</dbReference>
<dbReference type="PANTHER" id="PTHR43280:SF32">
    <property type="entry name" value="TRANSCRIPTIONAL REGULATORY PROTEIN"/>
    <property type="match status" value="1"/>
</dbReference>
<dbReference type="SMART" id="SM00342">
    <property type="entry name" value="HTH_ARAC"/>
    <property type="match status" value="1"/>
</dbReference>
<dbReference type="SUPFAM" id="SSF46689">
    <property type="entry name" value="Homeodomain-like"/>
    <property type="match status" value="1"/>
</dbReference>
<evidence type="ECO:0000313" key="5">
    <source>
        <dbReference type="EMBL" id="SHF12123.1"/>
    </source>
</evidence>
<dbReference type="STRING" id="1302690.BUE76_22550"/>
<evidence type="ECO:0000256" key="3">
    <source>
        <dbReference type="ARBA" id="ARBA00023163"/>
    </source>
</evidence>
<keyword evidence="1" id="KW-0805">Transcription regulation</keyword>
<dbReference type="Proteomes" id="UP000184368">
    <property type="component" value="Unassembled WGS sequence"/>
</dbReference>
<evidence type="ECO:0000256" key="2">
    <source>
        <dbReference type="ARBA" id="ARBA00023125"/>
    </source>
</evidence>
<dbReference type="EMBL" id="FQUO01000005">
    <property type="protein sequence ID" value="SHF12123.1"/>
    <property type="molecule type" value="Genomic_DNA"/>
</dbReference>
<dbReference type="InterPro" id="IPR020449">
    <property type="entry name" value="Tscrpt_reg_AraC-type_HTH"/>
</dbReference>
<name>A0A1M4Z222_9BACT</name>
<dbReference type="OrthoDB" id="629929at2"/>
<proteinExistence type="predicted"/>
<gene>
    <name evidence="5" type="ORF">SAMN05444008_10562</name>
</gene>
<dbReference type="GO" id="GO:0043565">
    <property type="term" value="F:sequence-specific DNA binding"/>
    <property type="evidence" value="ECO:0007669"/>
    <property type="project" value="InterPro"/>
</dbReference>
<organism evidence="5 6">
    <name type="scientific">Cnuella takakiae</name>
    <dbReference type="NCBI Taxonomy" id="1302690"/>
    <lineage>
        <taxon>Bacteria</taxon>
        <taxon>Pseudomonadati</taxon>
        <taxon>Bacteroidota</taxon>
        <taxon>Chitinophagia</taxon>
        <taxon>Chitinophagales</taxon>
        <taxon>Chitinophagaceae</taxon>
        <taxon>Cnuella</taxon>
    </lineage>
</organism>
<dbReference type="InterPro" id="IPR018060">
    <property type="entry name" value="HTH_AraC"/>
</dbReference>
<accession>A0A1M4Z222</accession>
<dbReference type="PROSITE" id="PS01124">
    <property type="entry name" value="HTH_ARAC_FAMILY_2"/>
    <property type="match status" value="1"/>
</dbReference>
<keyword evidence="2 5" id="KW-0238">DNA-binding</keyword>
<dbReference type="RefSeq" id="WP_073042113.1">
    <property type="nucleotide sequence ID" value="NZ_FQUO01000005.1"/>
</dbReference>
<keyword evidence="3" id="KW-0804">Transcription</keyword>
<dbReference type="AlphaFoldDB" id="A0A1M4Z222"/>
<dbReference type="Gene3D" id="1.10.10.60">
    <property type="entry name" value="Homeodomain-like"/>
    <property type="match status" value="1"/>
</dbReference>
<evidence type="ECO:0000256" key="1">
    <source>
        <dbReference type="ARBA" id="ARBA00023015"/>
    </source>
</evidence>